<dbReference type="RefSeq" id="XP_020650436.2">
    <property type="nucleotide sequence ID" value="XM_020794777.2"/>
</dbReference>
<keyword evidence="4" id="KW-1185">Reference proteome</keyword>
<dbReference type="RefSeq" id="XP_072835114.1">
    <property type="nucleotide sequence ID" value="XM_072979013.1"/>
</dbReference>
<dbReference type="SUPFAM" id="SSF160696">
    <property type="entry name" value="BTG domain-like"/>
    <property type="match status" value="1"/>
</dbReference>
<dbReference type="RefSeq" id="XP_020650448.2">
    <property type="nucleotide sequence ID" value="XM_020794789.2"/>
</dbReference>
<reference evidence="5 6" key="1">
    <citation type="submission" date="2025-05" db="UniProtKB">
        <authorList>
            <consortium name="RefSeq"/>
        </authorList>
    </citation>
    <scope>IDENTIFICATION</scope>
</reference>
<feature type="region of interest" description="Disordered" evidence="2">
    <location>
        <begin position="137"/>
        <end position="167"/>
    </location>
</feature>
<evidence type="ECO:0000259" key="3">
    <source>
        <dbReference type="PROSITE" id="PS00960"/>
    </source>
</evidence>
<feature type="domain" description="Anti-proliferative protein" evidence="3">
    <location>
        <begin position="42"/>
        <end position="62"/>
    </location>
</feature>
<dbReference type="OrthoDB" id="19928at2759"/>
<dbReference type="Gene3D" id="3.90.640.90">
    <property type="entry name" value="Anti-proliferative protein, N-terminal domain"/>
    <property type="match status" value="1"/>
</dbReference>
<evidence type="ECO:0000313" key="7">
    <source>
        <dbReference type="RefSeq" id="XP_072835114.1"/>
    </source>
</evidence>
<gene>
    <name evidence="5 6 7" type="primary">BTG4</name>
</gene>
<dbReference type="GO" id="GO:0005634">
    <property type="term" value="C:nucleus"/>
    <property type="evidence" value="ECO:0007669"/>
    <property type="project" value="TreeGrafter"/>
</dbReference>
<dbReference type="PRINTS" id="PR00310">
    <property type="entry name" value="ANTIPRLFBTG1"/>
</dbReference>
<organism evidence="4 6">
    <name type="scientific">Pogona vitticeps</name>
    <name type="common">central bearded dragon</name>
    <dbReference type="NCBI Taxonomy" id="103695"/>
    <lineage>
        <taxon>Eukaryota</taxon>
        <taxon>Metazoa</taxon>
        <taxon>Chordata</taxon>
        <taxon>Craniata</taxon>
        <taxon>Vertebrata</taxon>
        <taxon>Euteleostomi</taxon>
        <taxon>Lepidosauria</taxon>
        <taxon>Squamata</taxon>
        <taxon>Bifurcata</taxon>
        <taxon>Unidentata</taxon>
        <taxon>Episquamata</taxon>
        <taxon>Toxicofera</taxon>
        <taxon>Iguania</taxon>
        <taxon>Acrodonta</taxon>
        <taxon>Agamidae</taxon>
        <taxon>Amphibolurinae</taxon>
        <taxon>Pogona</taxon>
    </lineage>
</organism>
<evidence type="ECO:0000313" key="4">
    <source>
        <dbReference type="Proteomes" id="UP001652642"/>
    </source>
</evidence>
<dbReference type="InterPro" id="IPR033332">
    <property type="entry name" value="BTG"/>
</dbReference>
<dbReference type="Proteomes" id="UP001652642">
    <property type="component" value="Chromosome 8"/>
</dbReference>
<dbReference type="AlphaFoldDB" id="A0A6J0TSD2"/>
<dbReference type="PROSITE" id="PS00960">
    <property type="entry name" value="BTG_1"/>
    <property type="match status" value="1"/>
</dbReference>
<dbReference type="Pfam" id="PF07742">
    <property type="entry name" value="BTG"/>
    <property type="match status" value="1"/>
</dbReference>
<dbReference type="PANTHER" id="PTHR22978">
    <property type="entry name" value="B-CELL TRANSLOCATION GENE"/>
    <property type="match status" value="1"/>
</dbReference>
<dbReference type="GeneID" id="110079562"/>
<dbReference type="PANTHER" id="PTHR22978:SF5">
    <property type="entry name" value="PROTEIN BTG4"/>
    <property type="match status" value="1"/>
</dbReference>
<protein>
    <submittedName>
        <fullName evidence="5 6">Protein BTG4</fullName>
    </submittedName>
</protein>
<dbReference type="InterPro" id="IPR002087">
    <property type="entry name" value="Anti_prolifrtn"/>
</dbReference>
<dbReference type="InterPro" id="IPR036054">
    <property type="entry name" value="BTG-like_sf"/>
</dbReference>
<evidence type="ECO:0000256" key="2">
    <source>
        <dbReference type="SAM" id="MobiDB-lite"/>
    </source>
</evidence>
<dbReference type="GO" id="GO:0005737">
    <property type="term" value="C:cytoplasm"/>
    <property type="evidence" value="ECO:0007669"/>
    <property type="project" value="TreeGrafter"/>
</dbReference>
<accession>A0A6J0TSD2</accession>
<sequence>MKDEIAVTVFFVTRLVKKHNKLSKRQVETFASKLTATLFEKYKTHWYPDNPSKGQAYRCIRINRCQPRDPLLDQVCAKSKVDFDSLGLPKEMTVWVDPFDVCCRYGEKNPPFTVAHFEEHQEDHRLSQCIRHAVEKASASEAPGGSSSDEEGSATEPRSIPTVSNPNSIYQCGGPFQAWSQYSRRKAHTSDGVHQNPAGTSYLPYKTYKSCRPPAPFAGPRVDRYHWVNAHR</sequence>
<evidence type="ECO:0000256" key="1">
    <source>
        <dbReference type="ARBA" id="ARBA00007989"/>
    </source>
</evidence>
<evidence type="ECO:0000313" key="5">
    <source>
        <dbReference type="RefSeq" id="XP_020650436.2"/>
    </source>
</evidence>
<feature type="compositionally biased region" description="Low complexity" evidence="2">
    <location>
        <begin position="137"/>
        <end position="147"/>
    </location>
</feature>
<dbReference type="SMART" id="SM00099">
    <property type="entry name" value="btg1"/>
    <property type="match status" value="1"/>
</dbReference>
<dbReference type="CTD" id="54766"/>
<evidence type="ECO:0000313" key="6">
    <source>
        <dbReference type="RefSeq" id="XP_020650448.2"/>
    </source>
</evidence>
<proteinExistence type="inferred from homology"/>
<comment type="similarity">
    <text evidence="1">Belongs to the BTG family.</text>
</comment>
<dbReference type="KEGG" id="pvt:110079562"/>
<name>A0A6J0TSD2_9SAUR</name>